<dbReference type="OrthoDB" id="9793120at2"/>
<comment type="cofactor">
    <cofactor evidence="1">
        <name>pyruvate</name>
        <dbReference type="ChEBI" id="CHEBI:15361"/>
    </cofactor>
</comment>
<dbReference type="NCBIfam" id="TIGR03330">
    <property type="entry name" value="SAM_DCase_Bsu"/>
    <property type="match status" value="1"/>
</dbReference>
<dbReference type="RefSeq" id="WP_106933338.1">
    <property type="nucleotide sequence ID" value="NZ_PYFT01000001.1"/>
</dbReference>
<keyword evidence="9" id="KW-0670">Pyruvate</keyword>
<dbReference type="EMBL" id="PYFT01000001">
    <property type="protein sequence ID" value="PSR57166.1"/>
    <property type="molecule type" value="Genomic_DNA"/>
</dbReference>
<dbReference type="SUPFAM" id="SSF56276">
    <property type="entry name" value="S-adenosylmethionine decarboxylase"/>
    <property type="match status" value="1"/>
</dbReference>
<dbReference type="PANTHER" id="PTHR33866">
    <property type="entry name" value="S-ADENOSYLMETHIONINE DECARBOXYLASE PROENZYME"/>
    <property type="match status" value="1"/>
</dbReference>
<dbReference type="Proteomes" id="UP000240357">
    <property type="component" value="Unassembled WGS sequence"/>
</dbReference>
<dbReference type="GO" id="GO:0004014">
    <property type="term" value="F:adenosylmethionine decarboxylase activity"/>
    <property type="evidence" value="ECO:0007669"/>
    <property type="project" value="InterPro"/>
</dbReference>
<evidence type="ECO:0000313" key="10">
    <source>
        <dbReference type="EMBL" id="PSR57166.1"/>
    </source>
</evidence>
<keyword evidence="3" id="KW-0068">Autocatalytic cleavage</keyword>
<evidence type="ECO:0000256" key="7">
    <source>
        <dbReference type="ARBA" id="ARBA00023239"/>
    </source>
</evidence>
<evidence type="ECO:0000256" key="1">
    <source>
        <dbReference type="ARBA" id="ARBA00001928"/>
    </source>
</evidence>
<dbReference type="InterPro" id="IPR016067">
    <property type="entry name" value="S-AdoMet_deCO2ase_core"/>
</dbReference>
<keyword evidence="5" id="KW-0620">Polyamine biosynthesis</keyword>
<name>A0A2T2YNV1_9BACT</name>
<comment type="caution">
    <text evidence="10">The sequence shown here is derived from an EMBL/GenBank/DDBJ whole genome shotgun (WGS) entry which is preliminary data.</text>
</comment>
<evidence type="ECO:0000256" key="3">
    <source>
        <dbReference type="ARBA" id="ARBA00022813"/>
    </source>
</evidence>
<evidence type="ECO:0000256" key="4">
    <source>
        <dbReference type="ARBA" id="ARBA00023066"/>
    </source>
</evidence>
<dbReference type="Gene3D" id="3.60.90.10">
    <property type="entry name" value="S-adenosylmethionine decarboxylase"/>
    <property type="match status" value="1"/>
</dbReference>
<protein>
    <submittedName>
        <fullName evidence="10">Adenosylmethionine decarboxylase</fullName>
    </submittedName>
</protein>
<keyword evidence="11" id="KW-1185">Reference proteome</keyword>
<evidence type="ECO:0000256" key="2">
    <source>
        <dbReference type="ARBA" id="ARBA00022793"/>
    </source>
</evidence>
<proteinExistence type="predicted"/>
<dbReference type="InterPro" id="IPR017716">
    <property type="entry name" value="S-AdoMet_deCOase_pro-enz"/>
</dbReference>
<accession>A0A2T2YNV1</accession>
<keyword evidence="2" id="KW-0210">Decarboxylase</keyword>
<dbReference type="Pfam" id="PF02675">
    <property type="entry name" value="AdoMet_dc"/>
    <property type="match status" value="1"/>
</dbReference>
<evidence type="ECO:0000256" key="8">
    <source>
        <dbReference type="ARBA" id="ARBA00023270"/>
    </source>
</evidence>
<keyword evidence="8" id="KW-0704">Schiff base</keyword>
<evidence type="ECO:0000256" key="5">
    <source>
        <dbReference type="ARBA" id="ARBA00023115"/>
    </source>
</evidence>
<gene>
    <name evidence="10" type="primary">speD</name>
    <name evidence="10" type="ORF">AHMF7605_03985</name>
</gene>
<dbReference type="PANTHER" id="PTHR33866:SF2">
    <property type="entry name" value="S-ADENOSYLMETHIONINE DECARBOXYLASE PROENZYME"/>
    <property type="match status" value="1"/>
</dbReference>
<reference evidence="10 11" key="1">
    <citation type="submission" date="2018-03" db="EMBL/GenBank/DDBJ databases">
        <title>Adhaeribacter sp. HMF7605 Genome sequencing and assembly.</title>
        <authorList>
            <person name="Kang H."/>
            <person name="Kang J."/>
            <person name="Cha I."/>
            <person name="Kim H."/>
            <person name="Joh K."/>
        </authorList>
    </citation>
    <scope>NUCLEOTIDE SEQUENCE [LARGE SCALE GENOMIC DNA]</scope>
    <source>
        <strain evidence="10 11">HMF7605</strain>
    </source>
</reference>
<evidence type="ECO:0000256" key="6">
    <source>
        <dbReference type="ARBA" id="ARBA00023145"/>
    </source>
</evidence>
<keyword evidence="7" id="KW-0456">Lyase</keyword>
<evidence type="ECO:0000256" key="9">
    <source>
        <dbReference type="ARBA" id="ARBA00023317"/>
    </source>
</evidence>
<dbReference type="InterPro" id="IPR003826">
    <property type="entry name" value="AdoMetDC_fam_prok"/>
</dbReference>
<evidence type="ECO:0000313" key="11">
    <source>
        <dbReference type="Proteomes" id="UP000240357"/>
    </source>
</evidence>
<sequence length="136" mass="15772">MAFEPLTYLLDCSVSDFQKLEDPEFTLQLLEDIRVVCDFQVISRNYKKFHPQGLTAMLLLAESHISIHTWPEKELFCIDIFTCKGKINLSAIIQLLQNKLPNLVLLQAEEISRRVYNQNESIHQQEAAVITRIPEK</sequence>
<dbReference type="AlphaFoldDB" id="A0A2T2YNV1"/>
<keyword evidence="4" id="KW-0745">Spermidine biosynthesis</keyword>
<dbReference type="GO" id="GO:0008295">
    <property type="term" value="P:spermidine biosynthetic process"/>
    <property type="evidence" value="ECO:0007669"/>
    <property type="project" value="UniProtKB-KW"/>
</dbReference>
<dbReference type="GO" id="GO:0005829">
    <property type="term" value="C:cytosol"/>
    <property type="evidence" value="ECO:0007669"/>
    <property type="project" value="TreeGrafter"/>
</dbReference>
<keyword evidence="6" id="KW-0865">Zymogen</keyword>
<organism evidence="10 11">
    <name type="scientific">Adhaeribacter arboris</name>
    <dbReference type="NCBI Taxonomy" id="2072846"/>
    <lineage>
        <taxon>Bacteria</taxon>
        <taxon>Pseudomonadati</taxon>
        <taxon>Bacteroidota</taxon>
        <taxon>Cytophagia</taxon>
        <taxon>Cytophagales</taxon>
        <taxon>Hymenobacteraceae</taxon>
        <taxon>Adhaeribacter</taxon>
    </lineage>
</organism>